<name>A0ABV2WVT0_9NOCA</name>
<gene>
    <name evidence="1" type="ORF">ABZ510_24400</name>
</gene>
<dbReference type="EMBL" id="JBEYBF010000019">
    <property type="protein sequence ID" value="MEU1954995.1"/>
    <property type="molecule type" value="Genomic_DNA"/>
</dbReference>
<evidence type="ECO:0000313" key="1">
    <source>
        <dbReference type="EMBL" id="MEU1954995.1"/>
    </source>
</evidence>
<reference evidence="1 2" key="1">
    <citation type="submission" date="2024-06" db="EMBL/GenBank/DDBJ databases">
        <title>The Natural Products Discovery Center: Release of the First 8490 Sequenced Strains for Exploring Actinobacteria Biosynthetic Diversity.</title>
        <authorList>
            <person name="Kalkreuter E."/>
            <person name="Kautsar S.A."/>
            <person name="Yang D."/>
            <person name="Bader C.D."/>
            <person name="Teijaro C.N."/>
            <person name="Fluegel L."/>
            <person name="Davis C.M."/>
            <person name="Simpson J.R."/>
            <person name="Lauterbach L."/>
            <person name="Steele A.D."/>
            <person name="Gui C."/>
            <person name="Meng S."/>
            <person name="Li G."/>
            <person name="Viehrig K."/>
            <person name="Ye F."/>
            <person name="Su P."/>
            <person name="Kiefer A.F."/>
            <person name="Nichols A."/>
            <person name="Cepeda A.J."/>
            <person name="Yan W."/>
            <person name="Fan B."/>
            <person name="Jiang Y."/>
            <person name="Adhikari A."/>
            <person name="Zheng C.-J."/>
            <person name="Schuster L."/>
            <person name="Cowan T.M."/>
            <person name="Smanski M.J."/>
            <person name="Chevrette M.G."/>
            <person name="De Carvalho L.P.S."/>
            <person name="Shen B."/>
        </authorList>
    </citation>
    <scope>NUCLEOTIDE SEQUENCE [LARGE SCALE GENOMIC DNA]</scope>
    <source>
        <strain evidence="1 2">NPDC019708</strain>
    </source>
</reference>
<protein>
    <submittedName>
        <fullName evidence="1">Uncharacterized protein</fullName>
    </submittedName>
</protein>
<sequence>MAVIEPWAVGDTAVSSASVPEILRARIARGKPETWPTGSRGRSAAFVTNTERATVLLFDGAGDPGEHAVDSGAHRVVDR</sequence>
<comment type="caution">
    <text evidence="1">The sequence shown here is derived from an EMBL/GenBank/DDBJ whole genome shotgun (WGS) entry which is preliminary data.</text>
</comment>
<proteinExistence type="predicted"/>
<dbReference type="Proteomes" id="UP001550628">
    <property type="component" value="Unassembled WGS sequence"/>
</dbReference>
<organism evidence="1 2">
    <name type="scientific">Nocardia rhamnosiphila</name>
    <dbReference type="NCBI Taxonomy" id="426716"/>
    <lineage>
        <taxon>Bacteria</taxon>
        <taxon>Bacillati</taxon>
        <taxon>Actinomycetota</taxon>
        <taxon>Actinomycetes</taxon>
        <taxon>Mycobacteriales</taxon>
        <taxon>Nocardiaceae</taxon>
        <taxon>Nocardia</taxon>
    </lineage>
</organism>
<evidence type="ECO:0000313" key="2">
    <source>
        <dbReference type="Proteomes" id="UP001550628"/>
    </source>
</evidence>
<dbReference type="RefSeq" id="WP_356957750.1">
    <property type="nucleotide sequence ID" value="NZ_JBEYBD010000010.1"/>
</dbReference>
<keyword evidence="2" id="KW-1185">Reference proteome</keyword>
<accession>A0ABV2WVT0</accession>